<evidence type="ECO:0000313" key="2">
    <source>
        <dbReference type="Proteomes" id="UP000076584"/>
    </source>
</evidence>
<dbReference type="STRING" id="1573173.A0A162N981"/>
<feature type="non-terminal residue" evidence="1">
    <location>
        <position position="1"/>
    </location>
</feature>
<sequence>LRFNPHDNQRYKYQFHPSLRTTVTQTPIHTMFRQASRNFSTNARMPPSYFLQTPRRLAMRWIPPTVAVVAVGYGLNTYRKGMVQRRLANAAAAEKQAIEDRKRAALLMDAYGDRSSLEALEKAMQVYESQNQALPHRDSDCLPSDFKQARIALEMSGGMDAAILTFLGAPDLPTVRSSVSPLFSSMGGASSRPPPLPRVAKTLPSTTIWVQHLPPIISETTRQAILATTQLRNKYLAGDEASAGPRAVASLIERLQVLIEAAREAANIRDFTIVIEETVLRLLTHTGPPSQTLLDLACAVNPFLNFHPADDDEQGPGPSSGESDSLLVSFRQSDLSLIGDPEKDLLVLLHYCDPSN</sequence>
<keyword evidence="2" id="KW-1185">Reference proteome</keyword>
<reference evidence="1 2" key="1">
    <citation type="submission" date="2015-06" db="EMBL/GenBank/DDBJ databases">
        <title>Survival trade-offs in plant roots during colonization by closely related pathogenic and mutualistic fungi.</title>
        <authorList>
            <person name="Hacquard S."/>
            <person name="Kracher B."/>
            <person name="Hiruma K."/>
            <person name="Weinman A."/>
            <person name="Muench P."/>
            <person name="Garrido Oter R."/>
            <person name="Ver Loren van Themaat E."/>
            <person name="Dallerey J.-F."/>
            <person name="Damm U."/>
            <person name="Henrissat B."/>
            <person name="Lespinet O."/>
            <person name="Thon M."/>
            <person name="Kemen E."/>
            <person name="McHardy A.C."/>
            <person name="Schulze-Lefert P."/>
            <person name="O'Connell R.J."/>
        </authorList>
    </citation>
    <scope>NUCLEOTIDE SEQUENCE [LARGE SCALE GENOMIC DNA]</scope>
    <source>
        <strain evidence="1 2">MAFF 238704</strain>
    </source>
</reference>
<name>A0A162N981_COLIC</name>
<organism evidence="1 2">
    <name type="scientific">Colletotrichum incanum</name>
    <name type="common">Soybean anthracnose fungus</name>
    <dbReference type="NCBI Taxonomy" id="1573173"/>
    <lineage>
        <taxon>Eukaryota</taxon>
        <taxon>Fungi</taxon>
        <taxon>Dikarya</taxon>
        <taxon>Ascomycota</taxon>
        <taxon>Pezizomycotina</taxon>
        <taxon>Sordariomycetes</taxon>
        <taxon>Hypocreomycetidae</taxon>
        <taxon>Glomerellales</taxon>
        <taxon>Glomerellaceae</taxon>
        <taxon>Colletotrichum</taxon>
        <taxon>Colletotrichum spaethianum species complex</taxon>
    </lineage>
</organism>
<gene>
    <name evidence="1" type="ORF">CI238_05165</name>
</gene>
<accession>A0A162N981</accession>
<protein>
    <submittedName>
        <fullName evidence="1">Uncharacterized protein</fullName>
    </submittedName>
</protein>
<dbReference type="EMBL" id="LFIW01000576">
    <property type="protein sequence ID" value="KZL85705.1"/>
    <property type="molecule type" value="Genomic_DNA"/>
</dbReference>
<proteinExistence type="predicted"/>
<comment type="caution">
    <text evidence="1">The sequence shown here is derived from an EMBL/GenBank/DDBJ whole genome shotgun (WGS) entry which is preliminary data.</text>
</comment>
<dbReference type="Proteomes" id="UP000076584">
    <property type="component" value="Unassembled WGS sequence"/>
</dbReference>
<evidence type="ECO:0000313" key="1">
    <source>
        <dbReference type="EMBL" id="KZL85705.1"/>
    </source>
</evidence>
<dbReference type="AlphaFoldDB" id="A0A162N981"/>